<dbReference type="SUPFAM" id="SSF55144">
    <property type="entry name" value="LigT-like"/>
    <property type="match status" value="1"/>
</dbReference>
<dbReference type="Gene3D" id="3.90.1140.10">
    <property type="entry name" value="Cyclic phosphodiesterase"/>
    <property type="match status" value="1"/>
</dbReference>
<dbReference type="GO" id="GO:0008664">
    <property type="term" value="F:RNA 2',3'-cyclic 3'-phosphodiesterase activity"/>
    <property type="evidence" value="ECO:0007669"/>
    <property type="project" value="InterPro"/>
</dbReference>
<name>A0A6M7U8F9_RHILI</name>
<reference evidence="1 2" key="1">
    <citation type="submission" date="2016-05" db="EMBL/GenBank/DDBJ databases">
        <authorList>
            <person name="Ramsay J.P."/>
        </authorList>
    </citation>
    <scope>NUCLEOTIDE SEQUENCE [LARGE SCALE GENOMIC DNA]</scope>
    <source>
        <strain evidence="1 2">NZP2042</strain>
    </source>
</reference>
<dbReference type="InterPro" id="IPR009097">
    <property type="entry name" value="Cyclic_Pdiesterase"/>
</dbReference>
<accession>A0A6M7U8F9</accession>
<dbReference type="Pfam" id="PF13563">
    <property type="entry name" value="2_5_RNA_ligase2"/>
    <property type="match status" value="1"/>
</dbReference>
<dbReference type="PANTHER" id="PTHR35561:SF1">
    <property type="entry name" value="RNA 2',3'-CYCLIC PHOSPHODIESTERASE"/>
    <property type="match status" value="1"/>
</dbReference>
<evidence type="ECO:0000313" key="2">
    <source>
        <dbReference type="Proteomes" id="UP000093737"/>
    </source>
</evidence>
<organism evidence="1 2">
    <name type="scientific">Rhizobium loti</name>
    <name type="common">Mesorhizobium loti</name>
    <dbReference type="NCBI Taxonomy" id="381"/>
    <lineage>
        <taxon>Bacteria</taxon>
        <taxon>Pseudomonadati</taxon>
        <taxon>Pseudomonadota</taxon>
        <taxon>Alphaproteobacteria</taxon>
        <taxon>Hyphomicrobiales</taxon>
        <taxon>Phyllobacteriaceae</taxon>
        <taxon>Mesorhizobium</taxon>
    </lineage>
</organism>
<dbReference type="Proteomes" id="UP000093737">
    <property type="component" value="Unassembled WGS sequence"/>
</dbReference>
<dbReference type="RefSeq" id="WP_056564176.1">
    <property type="nucleotide sequence ID" value="NZ_CP033334.1"/>
</dbReference>
<dbReference type="PANTHER" id="PTHR35561">
    <property type="entry name" value="RNA 2',3'-CYCLIC PHOSPHODIESTERASE"/>
    <property type="match status" value="1"/>
</dbReference>
<dbReference type="AlphaFoldDB" id="A0A6M7U8F9"/>
<evidence type="ECO:0000313" key="1">
    <source>
        <dbReference type="EMBL" id="OBQ71729.1"/>
    </source>
</evidence>
<comment type="caution">
    <text evidence="1">The sequence shown here is derived from an EMBL/GenBank/DDBJ whole genome shotgun (WGS) entry which is preliminary data.</text>
</comment>
<dbReference type="EMBL" id="LYTK01000001">
    <property type="protein sequence ID" value="OBQ71729.1"/>
    <property type="molecule type" value="Genomic_DNA"/>
</dbReference>
<sequence length="205" mass="23214">MSRQPAFAKNGQTSFPFEEPSPIREPHLFYAFLVEAPVNVMLRRRAERYNRELGLQGWLTPTDQIHITLMGLGDGKQERVVEIARHVGLLIQAAPFEVYFDCLSAFGGGALVLRSSDHSPALQAFWRKLSAVIDDSPLQPFVTSSLEPHVTLLRDRRGMPKVREQIVEPIFWTVRSFALIRSYQGEYECPAIWQLTGQDDSLAGM</sequence>
<proteinExistence type="predicted"/>
<dbReference type="InterPro" id="IPR004175">
    <property type="entry name" value="RNA_CPDase"/>
</dbReference>
<protein>
    <submittedName>
        <fullName evidence="1">Uncharacterized protein</fullName>
    </submittedName>
</protein>
<gene>
    <name evidence="1" type="ORF">A8145_02365</name>
</gene>
<dbReference type="GO" id="GO:0004113">
    <property type="term" value="F:2',3'-cyclic-nucleotide 3'-phosphodiesterase activity"/>
    <property type="evidence" value="ECO:0007669"/>
    <property type="project" value="InterPro"/>
</dbReference>